<evidence type="ECO:0000313" key="4">
    <source>
        <dbReference type="Proteomes" id="UP001244341"/>
    </source>
</evidence>
<reference evidence="3 4" key="1">
    <citation type="submission" date="2023-05" db="EMBL/GenBank/DDBJ databases">
        <title>A 100% complete, gapless, phased diploid assembly of the Scenedesmus obliquus UTEX 3031 genome.</title>
        <authorList>
            <person name="Biondi T.C."/>
            <person name="Hanschen E.R."/>
            <person name="Kwon T."/>
            <person name="Eng W."/>
            <person name="Kruse C.P.S."/>
            <person name="Koehler S.I."/>
            <person name="Kunde Y."/>
            <person name="Gleasner C.D."/>
            <person name="You Mak K.T."/>
            <person name="Polle J."/>
            <person name="Hovde B.T."/>
            <person name="Starkenburg S.R."/>
        </authorList>
    </citation>
    <scope>NUCLEOTIDE SEQUENCE [LARGE SCALE GENOMIC DNA]</scope>
    <source>
        <strain evidence="3 4">DOE0152z</strain>
    </source>
</reference>
<comment type="similarity">
    <text evidence="1">Belongs to the fatty acyl-CoA reductase family.</text>
</comment>
<dbReference type="PANTHER" id="PTHR11011:SF45">
    <property type="entry name" value="FATTY ACYL-COA REDUCTASE CG8306-RELATED"/>
    <property type="match status" value="1"/>
</dbReference>
<dbReference type="InterPro" id="IPR036291">
    <property type="entry name" value="NAD(P)-bd_dom_sf"/>
</dbReference>
<proteinExistence type="inferred from homology"/>
<dbReference type="Gene3D" id="3.40.50.720">
    <property type="entry name" value="NAD(P)-binding Rossmann-like Domain"/>
    <property type="match status" value="2"/>
</dbReference>
<organism evidence="3 4">
    <name type="scientific">Tetradesmus obliquus</name>
    <name type="common">Green alga</name>
    <name type="synonym">Acutodesmus obliquus</name>
    <dbReference type="NCBI Taxonomy" id="3088"/>
    <lineage>
        <taxon>Eukaryota</taxon>
        <taxon>Viridiplantae</taxon>
        <taxon>Chlorophyta</taxon>
        <taxon>core chlorophytes</taxon>
        <taxon>Chlorophyceae</taxon>
        <taxon>CS clade</taxon>
        <taxon>Sphaeropleales</taxon>
        <taxon>Scenedesmaceae</taxon>
        <taxon>Tetradesmus</taxon>
    </lineage>
</organism>
<dbReference type="InterPro" id="IPR013120">
    <property type="entry name" value="FAR_NAD-bd"/>
</dbReference>
<keyword evidence="1" id="KW-0444">Lipid biosynthesis</keyword>
<name>A0ABY8UC85_TETOB</name>
<dbReference type="PANTHER" id="PTHR11011">
    <property type="entry name" value="MALE STERILITY PROTEIN 2-RELATED"/>
    <property type="match status" value="1"/>
</dbReference>
<keyword evidence="1" id="KW-0443">Lipid metabolism</keyword>
<dbReference type="EC" id="1.2.1.84" evidence="1"/>
<sequence>MQTEMFSPSAELAGKTVFVTGGLGFLGSVVVEQLLRLTEVKKVYLLARGKKQLSAAQRVDKLLCSALFNMLHEEAAAGGRNVFSKVAAVEGDMNAPGLGLSEQDTAALAGEVQVVIHCAASLELDAPIQKTLRSNYLGTQRLLRLASTWPHLACLLFTSTYFMSNYLGTQRLLRLASTWPSLACLLFTSTYFVNNFKPRNSLVREELHNVPLSLPLSAPNEAQTHSQLVEALLAMEAESADAEASALMASLNFTSTYAFGKLLTEHLVGEAQLELVEALLAMEAEDADAEAAALMRQLNFTSTYAFGKLLTEHLVGEAQLQVGGF</sequence>
<dbReference type="InterPro" id="IPR026055">
    <property type="entry name" value="FAR"/>
</dbReference>
<accession>A0ABY8UC85</accession>
<evidence type="ECO:0000313" key="3">
    <source>
        <dbReference type="EMBL" id="WIA18800.1"/>
    </source>
</evidence>
<feature type="domain" description="Thioester reductase (TE)" evidence="2">
    <location>
        <begin position="19"/>
        <end position="164"/>
    </location>
</feature>
<keyword evidence="1" id="KW-0560">Oxidoreductase</keyword>
<dbReference type="SUPFAM" id="SSF51735">
    <property type="entry name" value="NAD(P)-binding Rossmann-fold domains"/>
    <property type="match status" value="1"/>
</dbReference>
<comment type="function">
    <text evidence="1">Catalyzes the reduction of fatty acyl-CoA to fatty alcohols.</text>
</comment>
<protein>
    <recommendedName>
        <fullName evidence="1">Fatty acyl-CoA reductase</fullName>
        <ecNumber evidence="1">1.2.1.84</ecNumber>
    </recommendedName>
</protein>
<keyword evidence="1" id="KW-0521">NADP</keyword>
<dbReference type="EMBL" id="CP126217">
    <property type="protein sequence ID" value="WIA18800.1"/>
    <property type="molecule type" value="Genomic_DNA"/>
</dbReference>
<comment type="catalytic activity">
    <reaction evidence="1">
        <text>a long-chain fatty acyl-CoA + 2 NADPH + 2 H(+) = a long-chain primary fatty alcohol + 2 NADP(+) + CoA</text>
        <dbReference type="Rhea" id="RHEA:52716"/>
        <dbReference type="ChEBI" id="CHEBI:15378"/>
        <dbReference type="ChEBI" id="CHEBI:57287"/>
        <dbReference type="ChEBI" id="CHEBI:57783"/>
        <dbReference type="ChEBI" id="CHEBI:58349"/>
        <dbReference type="ChEBI" id="CHEBI:77396"/>
        <dbReference type="ChEBI" id="CHEBI:83139"/>
        <dbReference type="EC" id="1.2.1.84"/>
    </reaction>
</comment>
<evidence type="ECO:0000256" key="1">
    <source>
        <dbReference type="RuleBase" id="RU363097"/>
    </source>
</evidence>
<dbReference type="Pfam" id="PF07993">
    <property type="entry name" value="NAD_binding_4"/>
    <property type="match status" value="1"/>
</dbReference>
<keyword evidence="4" id="KW-1185">Reference proteome</keyword>
<evidence type="ECO:0000259" key="2">
    <source>
        <dbReference type="Pfam" id="PF07993"/>
    </source>
</evidence>
<dbReference type="Proteomes" id="UP001244341">
    <property type="component" value="Chromosome 10b"/>
</dbReference>
<gene>
    <name evidence="3" type="ORF">OEZ85_003483</name>
</gene>